<name>A0A2S6Z4Z1_9XANT</name>
<dbReference type="AlphaFoldDB" id="A0A2S6Z4Z1"/>
<reference evidence="1 2" key="1">
    <citation type="submission" date="2016-08" db="EMBL/GenBank/DDBJ databases">
        <title>Evolution of the type three secretion system and type three effector repertoires in Xanthomonas.</title>
        <authorList>
            <person name="Merda D."/>
            <person name="Briand M."/>
            <person name="Bosis E."/>
            <person name="Rousseau C."/>
            <person name="Portier P."/>
            <person name="Jacques M.-A."/>
            <person name="Fischer-Le Saux M."/>
        </authorList>
    </citation>
    <scope>NUCLEOTIDE SEQUENCE [LARGE SCALE GENOMIC DNA]</scope>
    <source>
        <strain evidence="1 2">CFBP 3122</strain>
    </source>
</reference>
<sequence>MQLVFVKGFGKHDRMDVIRDGLLAESIDCPKQGIIPHDMVHYAVESTLHKRGFIGHVLDGEAASFQMESQSESDGVERLVEVFQADGWSGWSSTPLDMLDLYQVTCNASQCEPLAVQAGDIEAVRKRILDLTTQWQSVPMGGSLALQFEHSQDAV</sequence>
<dbReference type="EMBL" id="MIGV01000010">
    <property type="protein sequence ID" value="PPT76180.1"/>
    <property type="molecule type" value="Genomic_DNA"/>
</dbReference>
<accession>A0A2S6Z4Z1</accession>
<protein>
    <submittedName>
        <fullName evidence="1">Uncharacterized protein</fullName>
    </submittedName>
</protein>
<evidence type="ECO:0000313" key="1">
    <source>
        <dbReference type="EMBL" id="PPT76180.1"/>
    </source>
</evidence>
<gene>
    <name evidence="1" type="ORF">XaplCFBP3122_10590</name>
</gene>
<dbReference type="RefSeq" id="WP_104598086.1">
    <property type="nucleotide sequence ID" value="NZ_MIGV01000010.1"/>
</dbReference>
<organism evidence="1 2">
    <name type="scientific">Xanthomonas arboricola pv. populi</name>
    <dbReference type="NCBI Taxonomy" id="487823"/>
    <lineage>
        <taxon>Bacteria</taxon>
        <taxon>Pseudomonadati</taxon>
        <taxon>Pseudomonadota</taxon>
        <taxon>Gammaproteobacteria</taxon>
        <taxon>Lysobacterales</taxon>
        <taxon>Lysobacteraceae</taxon>
        <taxon>Xanthomonas</taxon>
    </lineage>
</organism>
<proteinExistence type="predicted"/>
<comment type="caution">
    <text evidence="1">The sequence shown here is derived from an EMBL/GenBank/DDBJ whole genome shotgun (WGS) entry which is preliminary data.</text>
</comment>
<dbReference type="Proteomes" id="UP000238270">
    <property type="component" value="Unassembled WGS sequence"/>
</dbReference>
<evidence type="ECO:0000313" key="2">
    <source>
        <dbReference type="Proteomes" id="UP000238270"/>
    </source>
</evidence>